<accession>A0A9P4KJP3</accession>
<gene>
    <name evidence="1" type="ORF">CC78DRAFT_576099</name>
</gene>
<dbReference type="Proteomes" id="UP000800093">
    <property type="component" value="Unassembled WGS sequence"/>
</dbReference>
<reference evidence="2" key="1">
    <citation type="journal article" date="2020" name="Stud. Mycol.">
        <title>101 Dothideomycetes genomes: A test case for predicting lifestyles and emergence of pathogens.</title>
        <authorList>
            <person name="Haridas S."/>
            <person name="Albert R."/>
            <person name="Binder M."/>
            <person name="Bloem J."/>
            <person name="LaButti K."/>
            <person name="Salamov A."/>
            <person name="Andreopoulos B."/>
            <person name="Baker S."/>
            <person name="Barry K."/>
            <person name="Bills G."/>
            <person name="Bluhm B."/>
            <person name="Cannon C."/>
            <person name="Castanera R."/>
            <person name="Culley D."/>
            <person name="Daum C."/>
            <person name="Ezra D."/>
            <person name="Gonzalez J."/>
            <person name="Henrissat B."/>
            <person name="Kuo A."/>
            <person name="Liang C."/>
            <person name="Lipzen A."/>
            <person name="Lutzoni F."/>
            <person name="Magnuson J."/>
            <person name="Mondo S."/>
            <person name="Nolan M."/>
            <person name="Ohm R."/>
            <person name="Pangilinan J."/>
            <person name="Park H.-J."/>
            <person name="Ramirez L."/>
            <person name="Alfaro M."/>
            <person name="Sun H."/>
            <person name="Tritt A."/>
            <person name="Yoshinaga Y."/>
            <person name="Zwiers L.-H."/>
            <person name="Turgeon B."/>
            <person name="Goodwin S."/>
            <person name="Spatafora J."/>
            <person name="Crous P."/>
            <person name="Grigoriev I."/>
        </authorList>
    </citation>
    <scope>NUCLEOTIDE SEQUENCE [LARGE SCALE GENOMIC DNA]</scope>
    <source>
        <strain evidence="2">CBS 304.66</strain>
    </source>
</reference>
<dbReference type="AlphaFoldDB" id="A0A9P4KJP3"/>
<dbReference type="EMBL" id="ML986586">
    <property type="protein sequence ID" value="KAF2268609.1"/>
    <property type="molecule type" value="Genomic_DNA"/>
</dbReference>
<comment type="caution">
    <text evidence="1">The sequence shown here is derived from an EMBL/GenBank/DDBJ whole genome shotgun (WGS) entry which is preliminary data.</text>
</comment>
<evidence type="ECO:0000313" key="2">
    <source>
        <dbReference type="Proteomes" id="UP000800093"/>
    </source>
</evidence>
<protein>
    <submittedName>
        <fullName evidence="1">Uncharacterized protein</fullName>
    </submittedName>
</protein>
<evidence type="ECO:0000313" key="1">
    <source>
        <dbReference type="EMBL" id="KAF2268609.1"/>
    </source>
</evidence>
<sequence>MQKVFRGLDFHSAAFATADLAPISPRHTFNLHITFYNIDSISTDRITNHLPQLFPPPTPYHSSTYLINAFVMDVPPKTSLDGRTASKEMCMHLIKRPHHRQRTPPATFLHVFSLSHTITYTCTYKFHPGRPSQRLNTGSAQPNKAFRVLPVSVPESR</sequence>
<proteinExistence type="predicted"/>
<organism evidence="1 2">
    <name type="scientific">Lojkania enalia</name>
    <dbReference type="NCBI Taxonomy" id="147567"/>
    <lineage>
        <taxon>Eukaryota</taxon>
        <taxon>Fungi</taxon>
        <taxon>Dikarya</taxon>
        <taxon>Ascomycota</taxon>
        <taxon>Pezizomycotina</taxon>
        <taxon>Dothideomycetes</taxon>
        <taxon>Pleosporomycetidae</taxon>
        <taxon>Pleosporales</taxon>
        <taxon>Pleosporales incertae sedis</taxon>
        <taxon>Lojkania</taxon>
    </lineage>
</organism>
<name>A0A9P4KJP3_9PLEO</name>
<keyword evidence="2" id="KW-1185">Reference proteome</keyword>